<evidence type="ECO:0000256" key="3">
    <source>
        <dbReference type="ARBA" id="ARBA00022989"/>
    </source>
</evidence>
<evidence type="ECO:0000256" key="5">
    <source>
        <dbReference type="SAM" id="Phobius"/>
    </source>
</evidence>
<sequence>MSFFKSWFQEKQSAWLYRVIADAEADRRMQRLFRKLGEQAEAQAQLWENRLKMEGSPVPSFRPTRRARLIGRLVRMFGPKALRPVLASMKIRGLSAYSGRGLEASHPMPTKAEDVGLRHRGIAGGNLRAAVFGINDGLLSNTSLILGMAGASTGTETLVMAGIAGLLAGALSMAAGEYVSMRSQRELFEYQIDLERAEFAMFPEQEMEELAVIYAARGMSLQQARRATRRMMSDPEHALDLLAREELGVNPDDLGSPWGAALFSFLAFSGGASVPLIPFLLGLDVNRAVPVAAALAGISLFTIGALLSLFTGRSALLGGLRMTLIGGLAGVVTYAIGALLSSEAPSLIS</sequence>
<reference evidence="6 7" key="1">
    <citation type="submission" date="2023-03" db="EMBL/GenBank/DDBJ databases">
        <authorList>
            <person name="Pearce D."/>
        </authorList>
    </citation>
    <scope>NUCLEOTIDE SEQUENCE [LARGE SCALE GENOMIC DNA]</scope>
    <source>
        <strain evidence="6">Msz</strain>
    </source>
</reference>
<evidence type="ECO:0000256" key="2">
    <source>
        <dbReference type="ARBA" id="ARBA00022692"/>
    </source>
</evidence>
<dbReference type="EMBL" id="OX458333">
    <property type="protein sequence ID" value="CAI8741141.1"/>
    <property type="molecule type" value="Genomic_DNA"/>
</dbReference>
<evidence type="ECO:0000256" key="1">
    <source>
        <dbReference type="ARBA" id="ARBA00004127"/>
    </source>
</evidence>
<evidence type="ECO:0000313" key="7">
    <source>
        <dbReference type="Proteomes" id="UP001162030"/>
    </source>
</evidence>
<feature type="transmembrane region" description="Helical" evidence="5">
    <location>
        <begin position="158"/>
        <end position="179"/>
    </location>
</feature>
<protein>
    <submittedName>
        <fullName evidence="6">Vacuolar iron transporter family protein</fullName>
    </submittedName>
</protein>
<accession>A0ABM9HWY3</accession>
<gene>
    <name evidence="6" type="ORF">MSZNOR_0467</name>
</gene>
<evidence type="ECO:0000313" key="6">
    <source>
        <dbReference type="EMBL" id="CAI8741141.1"/>
    </source>
</evidence>
<keyword evidence="3 5" id="KW-1133">Transmembrane helix</keyword>
<keyword evidence="4 5" id="KW-0472">Membrane</keyword>
<name>A0ABM9HWY3_9GAMM</name>
<keyword evidence="2 5" id="KW-0812">Transmembrane</keyword>
<feature type="transmembrane region" description="Helical" evidence="5">
    <location>
        <begin position="322"/>
        <end position="340"/>
    </location>
</feature>
<dbReference type="CDD" id="cd02433">
    <property type="entry name" value="Nodulin-21_like_2"/>
    <property type="match status" value="1"/>
</dbReference>
<proteinExistence type="predicted"/>
<feature type="transmembrane region" description="Helical" evidence="5">
    <location>
        <begin position="289"/>
        <end position="310"/>
    </location>
</feature>
<feature type="transmembrane region" description="Helical" evidence="5">
    <location>
        <begin position="260"/>
        <end position="283"/>
    </location>
</feature>
<evidence type="ECO:0000256" key="4">
    <source>
        <dbReference type="ARBA" id="ARBA00023136"/>
    </source>
</evidence>
<dbReference type="InterPro" id="IPR008217">
    <property type="entry name" value="Ccc1_fam"/>
</dbReference>
<dbReference type="RefSeq" id="WP_026610574.1">
    <property type="nucleotide sequence ID" value="NZ_OX458333.1"/>
</dbReference>
<dbReference type="PANTHER" id="PTHR31851">
    <property type="entry name" value="FE(2+)/MN(2+) TRANSPORTER PCL1"/>
    <property type="match status" value="1"/>
</dbReference>
<comment type="subcellular location">
    <subcellularLocation>
        <location evidence="1">Endomembrane system</location>
        <topology evidence="1">Multi-pass membrane protein</topology>
    </subcellularLocation>
</comment>
<keyword evidence="7" id="KW-1185">Reference proteome</keyword>
<dbReference type="Proteomes" id="UP001162030">
    <property type="component" value="Chromosome"/>
</dbReference>
<dbReference type="Pfam" id="PF01988">
    <property type="entry name" value="VIT1"/>
    <property type="match status" value="1"/>
</dbReference>
<organism evidence="6 7">
    <name type="scientific">Methylocaldum szegediense</name>
    <dbReference type="NCBI Taxonomy" id="73780"/>
    <lineage>
        <taxon>Bacteria</taxon>
        <taxon>Pseudomonadati</taxon>
        <taxon>Pseudomonadota</taxon>
        <taxon>Gammaproteobacteria</taxon>
        <taxon>Methylococcales</taxon>
        <taxon>Methylococcaceae</taxon>
        <taxon>Methylocaldum</taxon>
    </lineage>
</organism>